<dbReference type="Proteomes" id="UP000289738">
    <property type="component" value="Chromosome B09"/>
</dbReference>
<comment type="caution">
    <text evidence="1">The sequence shown here is derived from an EMBL/GenBank/DDBJ whole genome shotgun (WGS) entry which is preliminary data.</text>
</comment>
<evidence type="ECO:0000313" key="2">
    <source>
        <dbReference type="Proteomes" id="UP000289738"/>
    </source>
</evidence>
<evidence type="ECO:0000313" key="1">
    <source>
        <dbReference type="EMBL" id="RYQ92420.1"/>
    </source>
</evidence>
<dbReference type="PANTHER" id="PTHR33499">
    <property type="entry name" value="OS12G0282400 PROTEIN-RELATED"/>
    <property type="match status" value="1"/>
</dbReference>
<dbReference type="AlphaFoldDB" id="A0A444XRQ0"/>
<dbReference type="EMBL" id="SDMP01000019">
    <property type="protein sequence ID" value="RYQ92420.1"/>
    <property type="molecule type" value="Genomic_DNA"/>
</dbReference>
<keyword evidence="2" id="KW-1185">Reference proteome</keyword>
<gene>
    <name evidence="1" type="ORF">Ahy_B09g098644</name>
</gene>
<protein>
    <submittedName>
        <fullName evidence="1">Uncharacterized protein</fullName>
    </submittedName>
</protein>
<name>A0A444XRQ0_ARAHY</name>
<reference evidence="1 2" key="1">
    <citation type="submission" date="2019-01" db="EMBL/GenBank/DDBJ databases">
        <title>Sequencing of cultivated peanut Arachis hypogaea provides insights into genome evolution and oil improvement.</title>
        <authorList>
            <person name="Chen X."/>
        </authorList>
    </citation>
    <scope>NUCLEOTIDE SEQUENCE [LARGE SCALE GENOMIC DNA]</scope>
    <source>
        <strain evidence="2">cv. Fuhuasheng</strain>
        <tissue evidence="1">Leaves</tissue>
    </source>
</reference>
<proteinExistence type="predicted"/>
<dbReference type="PANTHER" id="PTHR33499:SF43">
    <property type="entry name" value="TRANSPOSASE, PTTA_EN_SPM, PLANT"/>
    <property type="match status" value="1"/>
</dbReference>
<organism evidence="1 2">
    <name type="scientific">Arachis hypogaea</name>
    <name type="common">Peanut</name>
    <dbReference type="NCBI Taxonomy" id="3818"/>
    <lineage>
        <taxon>Eukaryota</taxon>
        <taxon>Viridiplantae</taxon>
        <taxon>Streptophyta</taxon>
        <taxon>Embryophyta</taxon>
        <taxon>Tracheophyta</taxon>
        <taxon>Spermatophyta</taxon>
        <taxon>Magnoliopsida</taxon>
        <taxon>eudicotyledons</taxon>
        <taxon>Gunneridae</taxon>
        <taxon>Pentapetalae</taxon>
        <taxon>rosids</taxon>
        <taxon>fabids</taxon>
        <taxon>Fabales</taxon>
        <taxon>Fabaceae</taxon>
        <taxon>Papilionoideae</taxon>
        <taxon>50 kb inversion clade</taxon>
        <taxon>dalbergioids sensu lato</taxon>
        <taxon>Dalbergieae</taxon>
        <taxon>Pterocarpus clade</taxon>
        <taxon>Arachis</taxon>
    </lineage>
</organism>
<sequence>MGIVTSYKTWVHHGESLQDTSTIDVSDLNEIDCKRENDSATYEMLYNIFREETLGETLRNFATNVDNNIAEEPHEETKRLRNFYYTNPCSSLGSPISSLAALISAPAIVPFSSCIGKRGSSHGIAINRVLKIKTNEKLELSISLDNLAPNGIHADLFASEVSIVISQNAPLDVEKWSQIENDVKQKICDIVLGNICYRSWRSRLHEHYELYQIDEEHLQNSPNIVLPKTGENLVCYFRSPSFQRHPKTGVEPDI</sequence>
<accession>A0A444XRQ0</accession>